<dbReference type="AlphaFoldDB" id="A0A1D1URE7"/>
<gene>
    <name evidence="2" type="primary">RvY_02331-1</name>
    <name evidence="2" type="synonym">RvY_02331.1</name>
    <name evidence="2" type="ORF">RvY_02331</name>
</gene>
<protein>
    <recommendedName>
        <fullName evidence="4">BED-type domain-containing protein</fullName>
    </recommendedName>
</protein>
<sequence length="359" mass="40560">MPTFKGPAWKYFESLRYIGKYEGAKCRFCGKKYNVGKEPRLAVHLLKQCQSATANSRAEVEQSEPAAALLSGAIDVEEEEYDSSDDESGLEDDEGNDSDEEEEAMSVEEQEARKCGEISYCLPAFPNVNVADINEEDEVSVLDRTLTEEDILREDVDMDDEGKILGKPRIEAIEQSRYQDFIAKHRTCARECHAVLTQEQLMGRRKSVRALGYHARSVFLVSQVLTTFPLDGHHNARFFFAADRRICRDAFVYANDITRSRLYRARKLVWNGSFGNLTHGLAGVKGTSALKRPQIEGALRFLAQYGSLHELLVPTVQGTSTGLPNVYLPTKLTKVELWEKYEVSQIMSKEAYFQNAGFR</sequence>
<feature type="compositionally biased region" description="Acidic residues" evidence="1">
    <location>
        <begin position="75"/>
        <end position="109"/>
    </location>
</feature>
<organism evidence="2 3">
    <name type="scientific">Ramazzottius varieornatus</name>
    <name type="common">Water bear</name>
    <name type="synonym">Tardigrade</name>
    <dbReference type="NCBI Taxonomy" id="947166"/>
    <lineage>
        <taxon>Eukaryota</taxon>
        <taxon>Metazoa</taxon>
        <taxon>Ecdysozoa</taxon>
        <taxon>Tardigrada</taxon>
        <taxon>Eutardigrada</taxon>
        <taxon>Parachela</taxon>
        <taxon>Hypsibioidea</taxon>
        <taxon>Ramazzottiidae</taxon>
        <taxon>Ramazzottius</taxon>
    </lineage>
</organism>
<keyword evidence="3" id="KW-1185">Reference proteome</keyword>
<feature type="region of interest" description="Disordered" evidence="1">
    <location>
        <begin position="72"/>
        <end position="109"/>
    </location>
</feature>
<reference evidence="2 3" key="1">
    <citation type="journal article" date="2016" name="Nat. Commun.">
        <title>Extremotolerant tardigrade genome and improved radiotolerance of human cultured cells by tardigrade-unique protein.</title>
        <authorList>
            <person name="Hashimoto T."/>
            <person name="Horikawa D.D."/>
            <person name="Saito Y."/>
            <person name="Kuwahara H."/>
            <person name="Kozuka-Hata H."/>
            <person name="Shin-I T."/>
            <person name="Minakuchi Y."/>
            <person name="Ohishi K."/>
            <person name="Motoyama A."/>
            <person name="Aizu T."/>
            <person name="Enomoto A."/>
            <person name="Kondo K."/>
            <person name="Tanaka S."/>
            <person name="Hara Y."/>
            <person name="Koshikawa S."/>
            <person name="Sagara H."/>
            <person name="Miura T."/>
            <person name="Yokobori S."/>
            <person name="Miyagawa K."/>
            <person name="Suzuki Y."/>
            <person name="Kubo T."/>
            <person name="Oyama M."/>
            <person name="Kohara Y."/>
            <person name="Fujiyama A."/>
            <person name="Arakawa K."/>
            <person name="Katayama T."/>
            <person name="Toyoda A."/>
            <person name="Kunieda T."/>
        </authorList>
    </citation>
    <scope>NUCLEOTIDE SEQUENCE [LARGE SCALE GENOMIC DNA]</scope>
    <source>
        <strain evidence="2 3">YOKOZUNA-1</strain>
    </source>
</reference>
<evidence type="ECO:0000313" key="2">
    <source>
        <dbReference type="EMBL" id="GAU89827.1"/>
    </source>
</evidence>
<comment type="caution">
    <text evidence="2">The sequence shown here is derived from an EMBL/GenBank/DDBJ whole genome shotgun (WGS) entry which is preliminary data.</text>
</comment>
<dbReference type="EMBL" id="BDGG01000001">
    <property type="protein sequence ID" value="GAU89827.1"/>
    <property type="molecule type" value="Genomic_DNA"/>
</dbReference>
<dbReference type="Proteomes" id="UP000186922">
    <property type="component" value="Unassembled WGS sequence"/>
</dbReference>
<accession>A0A1D1URE7</accession>
<evidence type="ECO:0008006" key="4">
    <source>
        <dbReference type="Google" id="ProtNLM"/>
    </source>
</evidence>
<evidence type="ECO:0000313" key="3">
    <source>
        <dbReference type="Proteomes" id="UP000186922"/>
    </source>
</evidence>
<evidence type="ECO:0000256" key="1">
    <source>
        <dbReference type="SAM" id="MobiDB-lite"/>
    </source>
</evidence>
<name>A0A1D1URE7_RAMVA</name>
<proteinExistence type="predicted"/>